<evidence type="ECO:0000256" key="1">
    <source>
        <dbReference type="SAM" id="Coils"/>
    </source>
</evidence>
<reference evidence="3" key="1">
    <citation type="submission" date="2022-11" db="UniProtKB">
        <authorList>
            <consortium name="WormBaseParasite"/>
        </authorList>
    </citation>
    <scope>IDENTIFICATION</scope>
</reference>
<accession>A0A914QLA4</accession>
<keyword evidence="1" id="KW-0175">Coiled coil</keyword>
<dbReference type="WBParaSite" id="PDA_v2.g30496.t1">
    <property type="protein sequence ID" value="PDA_v2.g30496.t1"/>
    <property type="gene ID" value="PDA_v2.g30496"/>
</dbReference>
<protein>
    <submittedName>
        <fullName evidence="3">Uncharacterized protein</fullName>
    </submittedName>
</protein>
<name>A0A914QLA4_9BILA</name>
<evidence type="ECO:0000313" key="2">
    <source>
        <dbReference type="Proteomes" id="UP000887578"/>
    </source>
</evidence>
<feature type="coiled-coil region" evidence="1">
    <location>
        <begin position="167"/>
        <end position="194"/>
    </location>
</feature>
<dbReference type="Proteomes" id="UP000887578">
    <property type="component" value="Unplaced"/>
</dbReference>
<evidence type="ECO:0000313" key="3">
    <source>
        <dbReference type="WBParaSite" id="PDA_v2.g30496.t1"/>
    </source>
</evidence>
<sequence>MKLYLKILRGTAATYFKVSDDYEEKGKLQSWKKSSKASSFTTLNEDNVDLKNRWKNKNILNITNKSTLSLHISAYENSNEAARSDLFDDENIEGLKKEKLGSIKTSKHCFTDRLMNPFEFPRQQNENQRNEPEIMPFSVSQRLLNPNQSMSDVEISLEDLLILERMEKEEMEDLQLLKNMLEMLEIQANEAARLAWEALEILNA</sequence>
<organism evidence="2 3">
    <name type="scientific">Panagrolaimus davidi</name>
    <dbReference type="NCBI Taxonomy" id="227884"/>
    <lineage>
        <taxon>Eukaryota</taxon>
        <taxon>Metazoa</taxon>
        <taxon>Ecdysozoa</taxon>
        <taxon>Nematoda</taxon>
        <taxon>Chromadorea</taxon>
        <taxon>Rhabditida</taxon>
        <taxon>Tylenchina</taxon>
        <taxon>Panagrolaimomorpha</taxon>
        <taxon>Panagrolaimoidea</taxon>
        <taxon>Panagrolaimidae</taxon>
        <taxon>Panagrolaimus</taxon>
    </lineage>
</organism>
<keyword evidence="2" id="KW-1185">Reference proteome</keyword>
<dbReference type="AlphaFoldDB" id="A0A914QLA4"/>
<proteinExistence type="predicted"/>